<dbReference type="GO" id="GO:0140662">
    <property type="term" value="F:ATP-dependent protein folding chaperone"/>
    <property type="evidence" value="ECO:0007669"/>
    <property type="project" value="InterPro"/>
</dbReference>
<dbReference type="WBParaSite" id="PDA_v2.g21363.t1">
    <property type="protein sequence ID" value="PDA_v2.g21363.t1"/>
    <property type="gene ID" value="PDA_v2.g21363"/>
</dbReference>
<evidence type="ECO:0000256" key="2">
    <source>
        <dbReference type="ARBA" id="ARBA00022741"/>
    </source>
</evidence>
<sequence>MKPTEIDHVLFVGGSCRMPMVAQMLQKIFPDATKFSKIVNLEEVVAVGAAMYAAACTEASYNHIITRLIHQQPIEMLNDVVILEFESNHFNKIPLRTADFNLAFARAGVGNYSIAKIYPIPKSPTFYDSSLNAVGIDLGTTRSCTAVNKNGKIDVIAIDNSDRPLPSFVGYEEGLPTCGSHVARRMPNFSKHAVFDVKRIIGKPYESVVIDPFWPFKVIKDLLDVGDFHPDIDATIPITRQTFKELSQEILVRLNAKVRETLDSINFTPDQINYVLQVGGGCRMAMVKELLRDIFPNSHHRSTVDPDWAVAYGASLYCCHLMTECHQMTAE</sequence>
<dbReference type="PRINTS" id="PR00301">
    <property type="entry name" value="HEATSHOCK70"/>
</dbReference>
<name>A0A914PRV7_9BILA</name>
<dbReference type="InterPro" id="IPR018181">
    <property type="entry name" value="Heat_shock_70_CS"/>
</dbReference>
<reference evidence="5" key="1">
    <citation type="submission" date="2022-11" db="UniProtKB">
        <authorList>
            <consortium name="WormBaseParasite"/>
        </authorList>
    </citation>
    <scope>IDENTIFICATION</scope>
</reference>
<dbReference type="Proteomes" id="UP000887578">
    <property type="component" value="Unplaced"/>
</dbReference>
<dbReference type="AlphaFoldDB" id="A0A914PRV7"/>
<dbReference type="Gene3D" id="3.30.420.40">
    <property type="match status" value="5"/>
</dbReference>
<keyword evidence="3" id="KW-0067">ATP-binding</keyword>
<organism evidence="4 5">
    <name type="scientific">Panagrolaimus davidi</name>
    <dbReference type="NCBI Taxonomy" id="227884"/>
    <lineage>
        <taxon>Eukaryota</taxon>
        <taxon>Metazoa</taxon>
        <taxon>Ecdysozoa</taxon>
        <taxon>Nematoda</taxon>
        <taxon>Chromadorea</taxon>
        <taxon>Rhabditida</taxon>
        <taxon>Tylenchina</taxon>
        <taxon>Panagrolaimomorpha</taxon>
        <taxon>Panagrolaimoidea</taxon>
        <taxon>Panagrolaimidae</taxon>
        <taxon>Panagrolaimus</taxon>
    </lineage>
</organism>
<proteinExistence type="inferred from homology"/>
<evidence type="ECO:0000313" key="5">
    <source>
        <dbReference type="WBParaSite" id="PDA_v2.g21363.t1"/>
    </source>
</evidence>
<dbReference type="PANTHER" id="PTHR45639">
    <property type="entry name" value="HSC70CB, ISOFORM G-RELATED"/>
    <property type="match status" value="1"/>
</dbReference>
<dbReference type="Gene3D" id="3.90.640.10">
    <property type="entry name" value="Actin, Chain A, domain 4"/>
    <property type="match status" value="1"/>
</dbReference>
<dbReference type="GO" id="GO:0005524">
    <property type="term" value="F:ATP binding"/>
    <property type="evidence" value="ECO:0007669"/>
    <property type="project" value="UniProtKB-KW"/>
</dbReference>
<dbReference type="Gene3D" id="3.30.30.30">
    <property type="match status" value="1"/>
</dbReference>
<dbReference type="PROSITE" id="PS00297">
    <property type="entry name" value="HSP70_1"/>
    <property type="match status" value="1"/>
</dbReference>
<keyword evidence="4" id="KW-1185">Reference proteome</keyword>
<accession>A0A914PRV7</accession>
<protein>
    <submittedName>
        <fullName evidence="5">Heat shock protein 70</fullName>
    </submittedName>
</protein>
<dbReference type="SUPFAM" id="SSF53067">
    <property type="entry name" value="Actin-like ATPase domain"/>
    <property type="match status" value="3"/>
</dbReference>
<evidence type="ECO:0000313" key="4">
    <source>
        <dbReference type="Proteomes" id="UP000887578"/>
    </source>
</evidence>
<keyword evidence="2" id="KW-0547">Nucleotide-binding</keyword>
<dbReference type="InterPro" id="IPR043129">
    <property type="entry name" value="ATPase_NBD"/>
</dbReference>
<dbReference type="Pfam" id="PF00012">
    <property type="entry name" value="HSP70"/>
    <property type="match status" value="3"/>
</dbReference>
<evidence type="ECO:0000256" key="3">
    <source>
        <dbReference type="ARBA" id="ARBA00022840"/>
    </source>
</evidence>
<dbReference type="InterPro" id="IPR013126">
    <property type="entry name" value="Hsp_70_fam"/>
</dbReference>
<evidence type="ECO:0000256" key="1">
    <source>
        <dbReference type="ARBA" id="ARBA00007381"/>
    </source>
</evidence>
<dbReference type="FunFam" id="3.30.420.40:FF:000028">
    <property type="entry name" value="heat shock 70 kDa protein-like"/>
    <property type="match status" value="1"/>
</dbReference>
<comment type="similarity">
    <text evidence="1">Belongs to the heat shock protein 70 family.</text>
</comment>
<dbReference type="GO" id="GO:0006950">
    <property type="term" value="P:response to stress"/>
    <property type="evidence" value="ECO:0007669"/>
    <property type="project" value="UniProtKB-ARBA"/>
</dbReference>